<keyword evidence="5" id="KW-0862">Zinc</keyword>
<evidence type="ECO:0000256" key="1">
    <source>
        <dbReference type="ARBA" id="ARBA00000900"/>
    </source>
</evidence>
<evidence type="ECO:0000256" key="4">
    <source>
        <dbReference type="ARBA" id="ARBA00022771"/>
    </source>
</evidence>
<feature type="domain" description="RING-type" evidence="7">
    <location>
        <begin position="210"/>
        <end position="252"/>
    </location>
</feature>
<protein>
    <recommendedName>
        <fullName evidence="2">RING-type E3 ubiquitin transferase</fullName>
        <ecNumber evidence="2">2.3.2.27</ecNumber>
    </recommendedName>
</protein>
<keyword evidence="4 6" id="KW-0863">Zinc-finger</keyword>
<dbReference type="SMART" id="SM00744">
    <property type="entry name" value="RINGv"/>
    <property type="match status" value="1"/>
</dbReference>
<dbReference type="Pfam" id="PF13639">
    <property type="entry name" value="zf-RING_2"/>
    <property type="match status" value="1"/>
</dbReference>
<comment type="catalytic activity">
    <reaction evidence="1">
        <text>S-ubiquitinyl-[E2 ubiquitin-conjugating enzyme]-L-cysteine + [acceptor protein]-L-lysine = [E2 ubiquitin-conjugating enzyme]-L-cysteine + N(6)-ubiquitinyl-[acceptor protein]-L-lysine.</text>
        <dbReference type="EC" id="2.3.2.27"/>
    </reaction>
</comment>
<evidence type="ECO:0000259" key="7">
    <source>
        <dbReference type="PROSITE" id="PS50089"/>
    </source>
</evidence>
<evidence type="ECO:0000313" key="9">
    <source>
        <dbReference type="Proteomes" id="UP001497516"/>
    </source>
</evidence>
<dbReference type="InterPro" id="IPR001841">
    <property type="entry name" value="Znf_RING"/>
</dbReference>
<dbReference type="EMBL" id="OZ034822">
    <property type="protein sequence ID" value="CAL1413443.1"/>
    <property type="molecule type" value="Genomic_DNA"/>
</dbReference>
<dbReference type="InterPro" id="IPR013083">
    <property type="entry name" value="Znf_RING/FYVE/PHD"/>
</dbReference>
<dbReference type="Gene3D" id="3.30.40.10">
    <property type="entry name" value="Zinc/RING finger domain, C3HC4 (zinc finger)"/>
    <property type="match status" value="1"/>
</dbReference>
<dbReference type="GO" id="GO:0008270">
    <property type="term" value="F:zinc ion binding"/>
    <property type="evidence" value="ECO:0007669"/>
    <property type="project" value="UniProtKB-KW"/>
</dbReference>
<organism evidence="8 9">
    <name type="scientific">Linum trigynum</name>
    <dbReference type="NCBI Taxonomy" id="586398"/>
    <lineage>
        <taxon>Eukaryota</taxon>
        <taxon>Viridiplantae</taxon>
        <taxon>Streptophyta</taxon>
        <taxon>Embryophyta</taxon>
        <taxon>Tracheophyta</taxon>
        <taxon>Spermatophyta</taxon>
        <taxon>Magnoliopsida</taxon>
        <taxon>eudicotyledons</taxon>
        <taxon>Gunneridae</taxon>
        <taxon>Pentapetalae</taxon>
        <taxon>rosids</taxon>
        <taxon>fabids</taxon>
        <taxon>Malpighiales</taxon>
        <taxon>Linaceae</taxon>
        <taxon>Linum</taxon>
    </lineage>
</organism>
<dbReference type="PANTHER" id="PTHR15710:SF217">
    <property type="entry name" value="E3 UBIQUITIN-PROTEIN LIGASE RDUF2"/>
    <property type="match status" value="1"/>
</dbReference>
<keyword evidence="3" id="KW-0479">Metal-binding</keyword>
<evidence type="ECO:0000256" key="2">
    <source>
        <dbReference type="ARBA" id="ARBA00012483"/>
    </source>
</evidence>
<proteinExistence type="predicted"/>
<dbReference type="Proteomes" id="UP001497516">
    <property type="component" value="Chromosome 9"/>
</dbReference>
<evidence type="ECO:0000256" key="5">
    <source>
        <dbReference type="ARBA" id="ARBA00022833"/>
    </source>
</evidence>
<evidence type="ECO:0000256" key="6">
    <source>
        <dbReference type="PROSITE-ProRule" id="PRU00175"/>
    </source>
</evidence>
<dbReference type="GO" id="GO:0016567">
    <property type="term" value="P:protein ubiquitination"/>
    <property type="evidence" value="ECO:0007669"/>
    <property type="project" value="TreeGrafter"/>
</dbReference>
<dbReference type="InterPro" id="IPR011016">
    <property type="entry name" value="Znf_RING-CH"/>
</dbReference>
<dbReference type="PANTHER" id="PTHR15710">
    <property type="entry name" value="E3 UBIQUITIN-PROTEIN LIGASE PRAJA"/>
    <property type="match status" value="1"/>
</dbReference>
<dbReference type="PROSITE" id="PS50089">
    <property type="entry name" value="ZF_RING_2"/>
    <property type="match status" value="1"/>
</dbReference>
<accession>A0AAV2GUF8</accession>
<name>A0AAV2GUF8_9ROSI</name>
<keyword evidence="9" id="KW-1185">Reference proteome</keyword>
<dbReference type="SUPFAM" id="SSF57850">
    <property type="entry name" value="RING/U-box"/>
    <property type="match status" value="1"/>
</dbReference>
<evidence type="ECO:0000256" key="3">
    <source>
        <dbReference type="ARBA" id="ARBA00022723"/>
    </source>
</evidence>
<dbReference type="SMART" id="SM00184">
    <property type="entry name" value="RING"/>
    <property type="match status" value="1"/>
</dbReference>
<dbReference type="EC" id="2.3.2.27" evidence="2"/>
<dbReference type="AlphaFoldDB" id="A0AAV2GUF8"/>
<dbReference type="GO" id="GO:0061630">
    <property type="term" value="F:ubiquitin protein ligase activity"/>
    <property type="evidence" value="ECO:0007669"/>
    <property type="project" value="UniProtKB-EC"/>
</dbReference>
<dbReference type="GO" id="GO:0005737">
    <property type="term" value="C:cytoplasm"/>
    <property type="evidence" value="ECO:0007669"/>
    <property type="project" value="TreeGrafter"/>
</dbReference>
<evidence type="ECO:0000313" key="8">
    <source>
        <dbReference type="EMBL" id="CAL1413443.1"/>
    </source>
</evidence>
<gene>
    <name evidence="8" type="ORF">LTRI10_LOCUS52677</name>
</gene>
<reference evidence="8 9" key="1">
    <citation type="submission" date="2024-04" db="EMBL/GenBank/DDBJ databases">
        <authorList>
            <person name="Fracassetti M."/>
        </authorList>
    </citation>
    <scope>NUCLEOTIDE SEQUENCE [LARGE SCALE GENOMIC DNA]</scope>
</reference>
<sequence length="267" mass="29423">MDFVASPRFFSEVTLQDPPPLETNVPRRTTLVSTTSSTRLHVTVHYTMIQRQIFRYGRILAFDPVLGASMAPPPHSFDLGTLGMLRIRPAHVLQNLAAVWAHLGIPEWARQHLGLSLTRQIDELAQDLPRTLQELRVVWRVKRVDDVVHNLQLDDEPTRSWFRQFAMAALVAAGQGNGNNNNGMVPAAPEALAKLAAVEAESVAGRGESCSICLDELGGGGGAAAAMPCKHVFHEQCIVSWLKRSHYCPICRFEMPTAEDARLSLAS</sequence>